<dbReference type="RefSeq" id="WP_091322379.1">
    <property type="nucleotide sequence ID" value="NZ_FOSW01000003.1"/>
</dbReference>
<dbReference type="InterPro" id="IPR001353">
    <property type="entry name" value="Proteasome_sua/b"/>
</dbReference>
<comment type="activity regulation">
    <text evidence="3">The formation of the proteasomal ATPase ARC-20S proteasome complex, likely via the docking of the C-termini of ARC into the intersubunit pockets in the alpha-rings, may trigger opening of the gate for substrate entry. Interconversion between the open-gate and close-gate conformations leads to a dynamic regulation of the 20S proteasome proteolysis activity.</text>
</comment>
<sequence length="289" mass="30556">MTMPYYASPEQLMRDRSEYARKGISRGRSVAVVTYADGVLFIAENPSSTLHKVGELYDRIGFAAVGRYSEFESLRVAGVRLADVRGYSYNRRDVTGRVIANAYAQTLGEIFTQQMKPYEVELCVAEVGETPEADQLFRLTFDGSIVDEPDFVVMGGQAEAVTGHLREHFLPGMELAEALKVGVQALSAVSPATGGANGGSPALLTAEQLEVAVLDRRRPKRAFRRVVGAALRSLLDSGKAAVGAEEEPTHTAAHAPSAPAPGTPAGLGEPSAPDTGGTAGGGQHPPTTT</sequence>
<dbReference type="SUPFAM" id="SSF56235">
    <property type="entry name" value="N-terminal nucleophile aminohydrolases (Ntn hydrolases)"/>
    <property type="match status" value="1"/>
</dbReference>
<dbReference type="Proteomes" id="UP000199152">
    <property type="component" value="Unassembled WGS sequence"/>
</dbReference>
<feature type="region of interest" description="Disordered" evidence="5">
    <location>
        <begin position="241"/>
        <end position="289"/>
    </location>
</feature>
<dbReference type="GO" id="GO:0019941">
    <property type="term" value="P:modification-dependent protein catabolic process"/>
    <property type="evidence" value="ECO:0007669"/>
    <property type="project" value="UniProtKB-UniRule"/>
</dbReference>
<dbReference type="InParanoid" id="A0A1I4BVT9"/>
<comment type="function">
    <text evidence="3">Component of the proteasome core, a large protease complex with broad specificity involved in protein degradation.</text>
</comment>
<accession>A0A1I4BVT9</accession>
<evidence type="ECO:0000313" key="6">
    <source>
        <dbReference type="EMBL" id="SFK72530.1"/>
    </source>
</evidence>
<dbReference type="STRING" id="504800.SAMN04488085_103209"/>
<evidence type="ECO:0000256" key="2">
    <source>
        <dbReference type="ARBA" id="ARBA00022942"/>
    </source>
</evidence>
<evidence type="ECO:0000256" key="5">
    <source>
        <dbReference type="SAM" id="MobiDB-lite"/>
    </source>
</evidence>
<dbReference type="InterPro" id="IPR029055">
    <property type="entry name" value="Ntn_hydrolases_N"/>
</dbReference>
<evidence type="ECO:0000313" key="7">
    <source>
        <dbReference type="Proteomes" id="UP000199152"/>
    </source>
</evidence>
<evidence type="ECO:0000256" key="4">
    <source>
        <dbReference type="PROSITE-ProRule" id="PRU00808"/>
    </source>
</evidence>
<reference evidence="6 7" key="1">
    <citation type="submission" date="2016-10" db="EMBL/GenBank/DDBJ databases">
        <authorList>
            <person name="de Groot N.N."/>
        </authorList>
    </citation>
    <scope>NUCLEOTIDE SEQUENCE [LARGE SCALE GENOMIC DNA]</scope>
    <source>
        <strain evidence="6 7">DSM 45317</strain>
    </source>
</reference>
<comment type="subcellular location">
    <subcellularLocation>
        <location evidence="3">Cytoplasm</location>
    </subcellularLocation>
</comment>
<dbReference type="NCBIfam" id="TIGR03691">
    <property type="entry name" value="20S_bact_alpha"/>
    <property type="match status" value="1"/>
</dbReference>
<organism evidence="6 7">
    <name type="scientific">Geodermatophilus ruber</name>
    <dbReference type="NCBI Taxonomy" id="504800"/>
    <lineage>
        <taxon>Bacteria</taxon>
        <taxon>Bacillati</taxon>
        <taxon>Actinomycetota</taxon>
        <taxon>Actinomycetes</taxon>
        <taxon>Geodermatophilales</taxon>
        <taxon>Geodermatophilaceae</taxon>
        <taxon>Geodermatophilus</taxon>
    </lineage>
</organism>
<comment type="subunit">
    <text evidence="3">The 20S proteasome core is composed of 14 alpha and 14 beta subunits that assemble into four stacked heptameric rings, resulting in a barrel-shaped structure. The two inner rings, each composed of seven catalytic beta subunits, are sandwiched by two outer rings, each composed of seven alpha subunits. The catalytic chamber with the active sites is on the inside of the barrel. Has a gated structure, the ends of the cylinder being occluded by the N-termini of the alpha-subunits. Is capped by the proteasome-associated ATPase, ARC.</text>
</comment>
<protein>
    <recommendedName>
        <fullName evidence="3">Proteasome subunit alpha</fullName>
    </recommendedName>
    <alternativeName>
        <fullName evidence="3">20S proteasome alpha subunit</fullName>
    </alternativeName>
    <alternativeName>
        <fullName evidence="3">Proteasome core protein PrcA</fullName>
    </alternativeName>
</protein>
<keyword evidence="2 3" id="KW-0647">Proteasome</keyword>
<dbReference type="Pfam" id="PF00227">
    <property type="entry name" value="Proteasome"/>
    <property type="match status" value="1"/>
</dbReference>
<dbReference type="EMBL" id="FOSW01000003">
    <property type="protein sequence ID" value="SFK72530.1"/>
    <property type="molecule type" value="Genomic_DNA"/>
</dbReference>
<dbReference type="GO" id="GO:0005737">
    <property type="term" value="C:cytoplasm"/>
    <property type="evidence" value="ECO:0007669"/>
    <property type="project" value="UniProtKB-SubCell"/>
</dbReference>
<dbReference type="GO" id="GO:0019773">
    <property type="term" value="C:proteasome core complex, alpha-subunit complex"/>
    <property type="evidence" value="ECO:0007669"/>
    <property type="project" value="UniProtKB-UniRule"/>
</dbReference>
<evidence type="ECO:0000256" key="3">
    <source>
        <dbReference type="HAMAP-Rule" id="MF_00289"/>
    </source>
</evidence>
<gene>
    <name evidence="3" type="primary">prcA</name>
    <name evidence="6" type="ORF">SAMN04488085_103209</name>
</gene>
<dbReference type="AlphaFoldDB" id="A0A1I4BVT9"/>
<dbReference type="CDD" id="cd01906">
    <property type="entry name" value="proteasome_protease_HslV"/>
    <property type="match status" value="1"/>
</dbReference>
<keyword evidence="7" id="KW-1185">Reference proteome</keyword>
<proteinExistence type="inferred from homology"/>
<keyword evidence="1 3" id="KW-0963">Cytoplasm</keyword>
<evidence type="ECO:0000256" key="1">
    <source>
        <dbReference type="ARBA" id="ARBA00022490"/>
    </source>
</evidence>
<dbReference type="OrthoDB" id="9775643at2"/>
<dbReference type="GO" id="GO:0010498">
    <property type="term" value="P:proteasomal protein catabolic process"/>
    <property type="evidence" value="ECO:0007669"/>
    <property type="project" value="UniProtKB-UniRule"/>
</dbReference>
<dbReference type="UniPathway" id="UPA00997"/>
<comment type="pathway">
    <text evidence="3">Protein degradation; proteasomal Pup-dependent pathway.</text>
</comment>
<dbReference type="PROSITE" id="PS51475">
    <property type="entry name" value="PROTEASOME_ALPHA_2"/>
    <property type="match status" value="1"/>
</dbReference>
<dbReference type="GO" id="GO:0004298">
    <property type="term" value="F:threonine-type endopeptidase activity"/>
    <property type="evidence" value="ECO:0007669"/>
    <property type="project" value="InterPro"/>
</dbReference>
<comment type="similarity">
    <text evidence="3 4">Belongs to the peptidase T1A family.</text>
</comment>
<name>A0A1I4BVT9_9ACTN</name>
<dbReference type="HAMAP" id="MF_00289_B">
    <property type="entry name" value="Proteasome_A_B"/>
    <property type="match status" value="1"/>
</dbReference>
<dbReference type="FunCoup" id="A0A1I4BVT9">
    <property type="interactions" value="1"/>
</dbReference>
<dbReference type="Gene3D" id="3.60.20.10">
    <property type="entry name" value="Glutamine Phosphoribosylpyrophosphate, subunit 1, domain 1"/>
    <property type="match status" value="1"/>
</dbReference>
<dbReference type="InterPro" id="IPR023332">
    <property type="entry name" value="Proteasome_alpha-type"/>
</dbReference>
<dbReference type="InterPro" id="IPR022296">
    <property type="entry name" value="Proteasome_asu_bac"/>
</dbReference>